<reference evidence="2" key="1">
    <citation type="submission" date="2020-08" db="EMBL/GenBank/DDBJ databases">
        <title>Multicomponent nature underlies the extraordinary mechanical properties of spider dragline silk.</title>
        <authorList>
            <person name="Kono N."/>
            <person name="Nakamura H."/>
            <person name="Mori M."/>
            <person name="Yoshida Y."/>
            <person name="Ohtoshi R."/>
            <person name="Malay A.D."/>
            <person name="Moran D.A.P."/>
            <person name="Tomita M."/>
            <person name="Numata K."/>
            <person name="Arakawa K."/>
        </authorList>
    </citation>
    <scope>NUCLEOTIDE SEQUENCE</scope>
</reference>
<feature type="region of interest" description="Disordered" evidence="1">
    <location>
        <begin position="96"/>
        <end position="119"/>
    </location>
</feature>
<dbReference type="EMBL" id="BMAV01009075">
    <property type="protein sequence ID" value="GFY53077.1"/>
    <property type="molecule type" value="Genomic_DNA"/>
</dbReference>
<accession>A0A8X6XFW5</accession>
<evidence type="ECO:0000313" key="3">
    <source>
        <dbReference type="Proteomes" id="UP000886998"/>
    </source>
</evidence>
<evidence type="ECO:0000256" key="1">
    <source>
        <dbReference type="SAM" id="MobiDB-lite"/>
    </source>
</evidence>
<dbReference type="Proteomes" id="UP000886998">
    <property type="component" value="Unassembled WGS sequence"/>
</dbReference>
<feature type="compositionally biased region" description="Basic and acidic residues" evidence="1">
    <location>
        <begin position="99"/>
        <end position="110"/>
    </location>
</feature>
<evidence type="ECO:0000313" key="2">
    <source>
        <dbReference type="EMBL" id="GFY53077.1"/>
    </source>
</evidence>
<sequence length="119" mass="13630">MLLVILKCESENSTKPPKLYKERCRKLLQEVCPFSGAGNPFCRSELDFPRVLVRYETGKPLKILVNPGRCYFIGSKRKRKPGPLCFNPKSKKFVPLTNTEDRGPRSRTIESADLPSLRF</sequence>
<dbReference type="AlphaFoldDB" id="A0A8X6XFW5"/>
<protein>
    <submittedName>
        <fullName evidence="2">Uncharacterized protein</fullName>
    </submittedName>
</protein>
<comment type="caution">
    <text evidence="2">The sequence shown here is derived from an EMBL/GenBank/DDBJ whole genome shotgun (WGS) entry which is preliminary data.</text>
</comment>
<keyword evidence="3" id="KW-1185">Reference proteome</keyword>
<proteinExistence type="predicted"/>
<organism evidence="2 3">
    <name type="scientific">Trichonephila inaurata madagascariensis</name>
    <dbReference type="NCBI Taxonomy" id="2747483"/>
    <lineage>
        <taxon>Eukaryota</taxon>
        <taxon>Metazoa</taxon>
        <taxon>Ecdysozoa</taxon>
        <taxon>Arthropoda</taxon>
        <taxon>Chelicerata</taxon>
        <taxon>Arachnida</taxon>
        <taxon>Araneae</taxon>
        <taxon>Araneomorphae</taxon>
        <taxon>Entelegynae</taxon>
        <taxon>Araneoidea</taxon>
        <taxon>Nephilidae</taxon>
        <taxon>Trichonephila</taxon>
        <taxon>Trichonephila inaurata</taxon>
    </lineage>
</organism>
<name>A0A8X6XFW5_9ARAC</name>
<gene>
    <name evidence="2" type="ORF">TNIN_143531</name>
</gene>